<dbReference type="Gene3D" id="1.10.640.10">
    <property type="entry name" value="Haem peroxidase domain superfamily, animal type"/>
    <property type="match status" value="1"/>
</dbReference>
<dbReference type="AlphaFoldDB" id="A0A979FTY6"/>
<gene>
    <name evidence="2" type="primary">LOC108682214</name>
</gene>
<keyword evidence="1" id="KW-1185">Reference proteome</keyword>
<dbReference type="InterPro" id="IPR037120">
    <property type="entry name" value="Haem_peroxidase_sf_animal"/>
</dbReference>
<dbReference type="RefSeq" id="XP_047740669.1">
    <property type="nucleotide sequence ID" value="XM_047884713.1"/>
</dbReference>
<evidence type="ECO:0000313" key="2">
    <source>
        <dbReference type="RefSeq" id="XP_047740669.1"/>
    </source>
</evidence>
<dbReference type="GO" id="GO:0020037">
    <property type="term" value="F:heme binding"/>
    <property type="evidence" value="ECO:0007669"/>
    <property type="project" value="InterPro"/>
</dbReference>
<dbReference type="KEGG" id="hazt:108682214"/>
<accession>A0A979FTY6</accession>
<dbReference type="SUPFAM" id="SSF48113">
    <property type="entry name" value="Heme-dependent peroxidases"/>
    <property type="match status" value="1"/>
</dbReference>
<organism evidence="1 2">
    <name type="scientific">Hyalella azteca</name>
    <name type="common">Amphipod</name>
    <dbReference type="NCBI Taxonomy" id="294128"/>
    <lineage>
        <taxon>Eukaryota</taxon>
        <taxon>Metazoa</taxon>
        <taxon>Ecdysozoa</taxon>
        <taxon>Arthropoda</taxon>
        <taxon>Crustacea</taxon>
        <taxon>Multicrustacea</taxon>
        <taxon>Malacostraca</taxon>
        <taxon>Eumalacostraca</taxon>
        <taxon>Peracarida</taxon>
        <taxon>Amphipoda</taxon>
        <taxon>Senticaudata</taxon>
        <taxon>Talitrida</taxon>
        <taxon>Talitroidea</taxon>
        <taxon>Hyalellidae</taxon>
        <taxon>Hyalella</taxon>
    </lineage>
</organism>
<dbReference type="GO" id="GO:0006979">
    <property type="term" value="P:response to oxidative stress"/>
    <property type="evidence" value="ECO:0007669"/>
    <property type="project" value="InterPro"/>
</dbReference>
<name>A0A979FTY6_HYAAZ</name>
<dbReference type="GO" id="GO:0004601">
    <property type="term" value="F:peroxidase activity"/>
    <property type="evidence" value="ECO:0007669"/>
    <property type="project" value="InterPro"/>
</dbReference>
<evidence type="ECO:0000313" key="1">
    <source>
        <dbReference type="Proteomes" id="UP000694843"/>
    </source>
</evidence>
<dbReference type="Proteomes" id="UP000694843">
    <property type="component" value="Unplaced"/>
</dbReference>
<protein>
    <submittedName>
        <fullName evidence="2">Uncharacterized protein LOC108682214</fullName>
    </submittedName>
</protein>
<sequence>MADDCRAKCRRGVLYRWMENLYENLNDVDFFVEGLLEKHLADSLLGYTSLCAVGHPFSKPQCASILPYGKLRPLKVPGSSGII</sequence>
<reference evidence="2" key="1">
    <citation type="submission" date="2025-08" db="UniProtKB">
        <authorList>
            <consortium name="RefSeq"/>
        </authorList>
    </citation>
    <scope>IDENTIFICATION</scope>
    <source>
        <tissue evidence="2">Whole organism</tissue>
    </source>
</reference>
<proteinExistence type="predicted"/>
<dbReference type="GeneID" id="108682214"/>
<dbReference type="InterPro" id="IPR010255">
    <property type="entry name" value="Haem_peroxidase_sf"/>
</dbReference>